<dbReference type="OrthoDB" id="4355938at2759"/>
<accession>A0A9W9GTS1</accession>
<dbReference type="Proteomes" id="UP001149079">
    <property type="component" value="Unassembled WGS sequence"/>
</dbReference>
<organism evidence="1 2">
    <name type="scientific">Penicillium bovifimosum</name>
    <dbReference type="NCBI Taxonomy" id="126998"/>
    <lineage>
        <taxon>Eukaryota</taxon>
        <taxon>Fungi</taxon>
        <taxon>Dikarya</taxon>
        <taxon>Ascomycota</taxon>
        <taxon>Pezizomycotina</taxon>
        <taxon>Eurotiomycetes</taxon>
        <taxon>Eurotiomycetidae</taxon>
        <taxon>Eurotiales</taxon>
        <taxon>Aspergillaceae</taxon>
        <taxon>Penicillium</taxon>
    </lineage>
</organism>
<dbReference type="EMBL" id="JAPQKL010000005">
    <property type="protein sequence ID" value="KAJ5129817.1"/>
    <property type="molecule type" value="Genomic_DNA"/>
</dbReference>
<dbReference type="RefSeq" id="XP_056520196.1">
    <property type="nucleotide sequence ID" value="XM_056666600.1"/>
</dbReference>
<evidence type="ECO:0000313" key="2">
    <source>
        <dbReference type="Proteomes" id="UP001149079"/>
    </source>
</evidence>
<dbReference type="InterPro" id="IPR011009">
    <property type="entry name" value="Kinase-like_dom_sf"/>
</dbReference>
<dbReference type="SUPFAM" id="SSF56112">
    <property type="entry name" value="Protein kinase-like (PK-like)"/>
    <property type="match status" value="1"/>
</dbReference>
<proteinExistence type="predicted"/>
<protein>
    <recommendedName>
        <fullName evidence="3">Protein kinase domain-containing protein</fullName>
    </recommendedName>
</protein>
<reference evidence="1" key="1">
    <citation type="submission" date="2022-11" db="EMBL/GenBank/DDBJ databases">
        <authorList>
            <person name="Petersen C."/>
        </authorList>
    </citation>
    <scope>NUCLEOTIDE SEQUENCE</scope>
    <source>
        <strain evidence="1">IBT 22155</strain>
    </source>
</reference>
<dbReference type="GeneID" id="81405770"/>
<comment type="caution">
    <text evidence="1">The sequence shown here is derived from an EMBL/GenBank/DDBJ whole genome shotgun (WGS) entry which is preliminary data.</text>
</comment>
<name>A0A9W9GTS1_9EURO</name>
<gene>
    <name evidence="1" type="ORF">N7515_005856</name>
</gene>
<sequence>MHQDIAPRNLLIDPDTYKIILFDFDWAANGKEGLMDGRDDVSGVIFTLYKIITNDTNPTSIPHWERNTDMVQNIEWTCCRELDSDVSKFREFLHEWVAARTDTAAGQCSNAPKRLTWPDLPTPVPFEMGLTQEGENV</sequence>
<evidence type="ECO:0000313" key="1">
    <source>
        <dbReference type="EMBL" id="KAJ5129817.1"/>
    </source>
</evidence>
<dbReference type="AlphaFoldDB" id="A0A9W9GTS1"/>
<reference evidence="1" key="2">
    <citation type="journal article" date="2023" name="IMA Fungus">
        <title>Comparative genomic study of the Penicillium genus elucidates a diverse pangenome and 15 lateral gene transfer events.</title>
        <authorList>
            <person name="Petersen C."/>
            <person name="Sorensen T."/>
            <person name="Nielsen M.R."/>
            <person name="Sondergaard T.E."/>
            <person name="Sorensen J.L."/>
            <person name="Fitzpatrick D.A."/>
            <person name="Frisvad J.C."/>
            <person name="Nielsen K.L."/>
        </authorList>
    </citation>
    <scope>NUCLEOTIDE SEQUENCE</scope>
    <source>
        <strain evidence="1">IBT 22155</strain>
    </source>
</reference>
<keyword evidence="2" id="KW-1185">Reference proteome</keyword>
<evidence type="ECO:0008006" key="3">
    <source>
        <dbReference type="Google" id="ProtNLM"/>
    </source>
</evidence>